<dbReference type="AlphaFoldDB" id="A0A3M8X550"/>
<feature type="region of interest" description="Disordered" evidence="1">
    <location>
        <begin position="64"/>
        <end position="83"/>
    </location>
</feature>
<dbReference type="RefSeq" id="WP_123098355.1">
    <property type="nucleotide sequence ID" value="NZ_RIBZ01000032.1"/>
</dbReference>
<evidence type="ECO:0000313" key="2">
    <source>
        <dbReference type="EMBL" id="RNG37366.1"/>
    </source>
</evidence>
<feature type="compositionally biased region" description="Basic and acidic residues" evidence="1">
    <location>
        <begin position="73"/>
        <end position="83"/>
    </location>
</feature>
<organism evidence="2 3">
    <name type="scientific">Streptomyces botrytidirepellens</name>
    <dbReference type="NCBI Taxonomy" id="2486417"/>
    <lineage>
        <taxon>Bacteria</taxon>
        <taxon>Bacillati</taxon>
        <taxon>Actinomycetota</taxon>
        <taxon>Actinomycetes</taxon>
        <taxon>Kitasatosporales</taxon>
        <taxon>Streptomycetaceae</taxon>
        <taxon>Streptomyces</taxon>
    </lineage>
</organism>
<comment type="caution">
    <text evidence="2">The sequence shown here is derived from an EMBL/GenBank/DDBJ whole genome shotgun (WGS) entry which is preliminary data.</text>
</comment>
<keyword evidence="3" id="KW-1185">Reference proteome</keyword>
<accession>A0A3M8X550</accession>
<evidence type="ECO:0000256" key="1">
    <source>
        <dbReference type="SAM" id="MobiDB-lite"/>
    </source>
</evidence>
<feature type="region of interest" description="Disordered" evidence="1">
    <location>
        <begin position="19"/>
        <end position="46"/>
    </location>
</feature>
<dbReference type="EMBL" id="RIBZ01000032">
    <property type="protein sequence ID" value="RNG37366.1"/>
    <property type="molecule type" value="Genomic_DNA"/>
</dbReference>
<gene>
    <name evidence="2" type="ORF">EEJ42_02265</name>
</gene>
<proteinExistence type="predicted"/>
<reference evidence="2 3" key="1">
    <citation type="submission" date="2018-11" db="EMBL/GenBank/DDBJ databases">
        <title>The Potential of Streptomyces as Biocontrol Agents against the Tomato grey mould, Botrytis cinerea (Gray mold) Frontiers in Microbiology.</title>
        <authorList>
            <person name="Li D."/>
        </authorList>
    </citation>
    <scope>NUCLEOTIDE SEQUENCE [LARGE SCALE GENOMIC DNA]</scope>
    <source>
        <strain evidence="2 3">NEAU-LD23</strain>
    </source>
</reference>
<sequence>MTGRSRLIEVSRQIATHSVRDTGPLPQCPPQNQHSSGIAPPEPLLYSTTGPAVLHARLSLMSPRMRSGAQRSLELRPREMPHV</sequence>
<evidence type="ECO:0000313" key="3">
    <source>
        <dbReference type="Proteomes" id="UP000275401"/>
    </source>
</evidence>
<dbReference type="Proteomes" id="UP000275401">
    <property type="component" value="Unassembled WGS sequence"/>
</dbReference>
<protein>
    <submittedName>
        <fullName evidence="2">Uncharacterized protein</fullName>
    </submittedName>
</protein>
<name>A0A3M8X550_9ACTN</name>